<dbReference type="PANTHER" id="PTHR45957:SF1">
    <property type="entry name" value="ANAPHASE-PROMOTING COMPLEX SUBUNIT 2"/>
    <property type="match status" value="1"/>
</dbReference>
<dbReference type="SUPFAM" id="SSF75632">
    <property type="entry name" value="Cullin homology domain"/>
    <property type="match status" value="1"/>
</dbReference>
<reference evidence="4 5" key="1">
    <citation type="submission" date="2024-01" db="EMBL/GenBank/DDBJ databases">
        <title>Comparative genomics of Cryptococcus and Kwoniella reveals pathogenesis evolution and contrasting modes of karyotype evolution via chromosome fusion or intercentromeric recombination.</title>
        <authorList>
            <person name="Coelho M.A."/>
            <person name="David-Palma M."/>
            <person name="Shea T."/>
            <person name="Bowers K."/>
            <person name="McGinley-Smith S."/>
            <person name="Mohammad A.W."/>
            <person name="Gnirke A."/>
            <person name="Yurkov A.M."/>
            <person name="Nowrousian M."/>
            <person name="Sun S."/>
            <person name="Cuomo C.A."/>
            <person name="Heitman J."/>
        </authorList>
    </citation>
    <scope>NUCLEOTIDE SEQUENCE [LARGE SCALE GENOMIC DNA]</scope>
    <source>
        <strain evidence="4 5">7685027</strain>
    </source>
</reference>
<evidence type="ECO:0000256" key="1">
    <source>
        <dbReference type="PROSITE-ProRule" id="PRU00330"/>
    </source>
</evidence>
<proteinExistence type="inferred from homology"/>
<evidence type="ECO:0000259" key="3">
    <source>
        <dbReference type="PROSITE" id="PS50069"/>
    </source>
</evidence>
<dbReference type="Pfam" id="PF25773">
    <property type="entry name" value="TPR_ANAPC2"/>
    <property type="match status" value="1"/>
</dbReference>
<protein>
    <recommendedName>
        <fullName evidence="3">Cullin family profile domain-containing protein</fullName>
    </recommendedName>
</protein>
<comment type="similarity">
    <text evidence="1">Belongs to the cullin family.</text>
</comment>
<evidence type="ECO:0000313" key="5">
    <source>
        <dbReference type="Proteomes" id="UP001432216"/>
    </source>
</evidence>
<dbReference type="SMART" id="SM00182">
    <property type="entry name" value="CULLIN"/>
    <property type="match status" value="1"/>
</dbReference>
<evidence type="ECO:0000313" key="4">
    <source>
        <dbReference type="EMBL" id="WVO24607.1"/>
    </source>
</evidence>
<dbReference type="InterPro" id="IPR059120">
    <property type="entry name" value="Cullin-like_AB"/>
</dbReference>
<gene>
    <name evidence="4" type="ORF">IAS62_005975</name>
</gene>
<dbReference type="Gene3D" id="1.20.1310.10">
    <property type="entry name" value="Cullin Repeats"/>
    <property type="match status" value="1"/>
</dbReference>
<dbReference type="PANTHER" id="PTHR45957">
    <property type="entry name" value="ANAPHASE-PROMOTING COMPLEX SUBUNIT 2"/>
    <property type="match status" value="1"/>
</dbReference>
<dbReference type="PROSITE" id="PS50069">
    <property type="entry name" value="CULLIN_2"/>
    <property type="match status" value="1"/>
</dbReference>
<dbReference type="GeneID" id="89992744"/>
<name>A0ABZ2B1D1_9TREE</name>
<dbReference type="EMBL" id="CP143816">
    <property type="protein sequence ID" value="WVO24607.1"/>
    <property type="molecule type" value="Genomic_DNA"/>
</dbReference>
<dbReference type="Gene3D" id="3.30.230.130">
    <property type="entry name" value="Cullin, Chain C, Domain 2"/>
    <property type="match status" value="1"/>
</dbReference>
<dbReference type="InterPro" id="IPR044554">
    <property type="entry name" value="ANAPC2"/>
</dbReference>
<accession>A0ABZ2B1D1</accession>
<dbReference type="RefSeq" id="XP_064723846.1">
    <property type="nucleotide sequence ID" value="XM_064867774.1"/>
</dbReference>
<organism evidence="4 5">
    <name type="scientific">Cryptococcus decagattii</name>
    <dbReference type="NCBI Taxonomy" id="1859122"/>
    <lineage>
        <taxon>Eukaryota</taxon>
        <taxon>Fungi</taxon>
        <taxon>Dikarya</taxon>
        <taxon>Basidiomycota</taxon>
        <taxon>Agaricomycotina</taxon>
        <taxon>Tremellomycetes</taxon>
        <taxon>Tremellales</taxon>
        <taxon>Cryptococcaceae</taxon>
        <taxon>Cryptococcus</taxon>
        <taxon>Cryptococcus gattii species complex</taxon>
    </lineage>
</organism>
<feature type="region of interest" description="Disordered" evidence="2">
    <location>
        <begin position="427"/>
        <end position="459"/>
    </location>
</feature>
<dbReference type="Pfam" id="PF26557">
    <property type="entry name" value="Cullin_AB"/>
    <property type="match status" value="1"/>
</dbReference>
<dbReference type="InterPro" id="IPR016158">
    <property type="entry name" value="Cullin_homology"/>
</dbReference>
<dbReference type="InterPro" id="IPR057975">
    <property type="entry name" value="TPR_ANAPC2"/>
</dbReference>
<keyword evidence="5" id="KW-1185">Reference proteome</keyword>
<evidence type="ECO:0000256" key="2">
    <source>
        <dbReference type="SAM" id="MobiDB-lite"/>
    </source>
</evidence>
<feature type="domain" description="Cullin family profile" evidence="3">
    <location>
        <begin position="434"/>
        <end position="656"/>
    </location>
</feature>
<sequence>MLCDTDKTGLASENTKEIIDRSARMTALQAALLEWDISLSDPEQGHIALAVEQVRKYIYPRNLYQVGSARPQISPEVSRAFAIVKQYDMSKSIFDDFLDDIENNFGLIECDTLAAIERLETPAEGGNDKLVLHTMSGLFERLATWQRSWGLPLRAFQDNVYVALFTRKFHHLLHSSFPPSFPDHLLHFLHASLASLHEPEYLTNLPPPQACLHSVPINYQKVLPPTSHLSRLGIFPRYAGSLSKVAHEEIERIAREEAGKRWGERRLGRARQRIGDGVANWLSGMFEGNEAVQGALRPMFSRFDYFLCKCFFDIRTDELFDIIIDFPDSMAALEDLKECLFKVDQRLELVNKLNAANLKRLLHPGAETHVILNIYISTIRSLRILDPLGVLLHAVALPIREHLRKRPDTIKCIVEALVQGEELQDENEGGLIGEGDSEAEDFSDPRWEPEPADAAPEFRSGKTSDIVSTLVSIFGTKEVIVKELQNYLAGTLLQVKDYDVVHEVRTIELLKLRFGESALAGCDVMVKDVADSRRIDGHVQEEKKSVVHPLVLSKVFWPNMPRSSLKLPSKLRKMHTEYESSFHMFKPDKHLCFVPHLGTLSLSISLSDRTVTVDATPLQASIMELFENQDVWAVDQLMDKLGVGKGEVVKALGWWAERGVVKEEGAKGWRLLEIAEEEFEGE</sequence>
<dbReference type="InterPro" id="IPR036317">
    <property type="entry name" value="Cullin_homology_sf"/>
</dbReference>
<dbReference type="Proteomes" id="UP001432216">
    <property type="component" value="Chromosome 11"/>
</dbReference>